<dbReference type="Proteomes" id="UP000199062">
    <property type="component" value="Unassembled WGS sequence"/>
</dbReference>
<dbReference type="EMBL" id="FOZK01000001">
    <property type="protein sequence ID" value="SFR87448.1"/>
    <property type="molecule type" value="Genomic_DNA"/>
</dbReference>
<dbReference type="InterPro" id="IPR050491">
    <property type="entry name" value="AmpC-like"/>
</dbReference>
<dbReference type="Gene3D" id="3.40.710.10">
    <property type="entry name" value="DD-peptidase/beta-lactamase superfamily"/>
    <property type="match status" value="1"/>
</dbReference>
<evidence type="ECO:0000256" key="1">
    <source>
        <dbReference type="SAM" id="MobiDB-lite"/>
    </source>
</evidence>
<proteinExistence type="predicted"/>
<dbReference type="InterPro" id="IPR012338">
    <property type="entry name" value="Beta-lactam/transpept-like"/>
</dbReference>
<reference evidence="4 5" key="1">
    <citation type="submission" date="2016-10" db="EMBL/GenBank/DDBJ databases">
        <authorList>
            <person name="de Groot N.N."/>
        </authorList>
    </citation>
    <scope>NUCLEOTIDE SEQUENCE [LARGE SCALE GENOMIC DNA]</scope>
    <source>
        <strain evidence="4 5">CGMCC 1.10457</strain>
    </source>
</reference>
<feature type="transmembrane region" description="Helical" evidence="2">
    <location>
        <begin position="580"/>
        <end position="606"/>
    </location>
</feature>
<dbReference type="AlphaFoldDB" id="A0A1I6K8U2"/>
<feature type="domain" description="Beta-lactamase-related" evidence="3">
    <location>
        <begin position="53"/>
        <end position="376"/>
    </location>
</feature>
<dbReference type="InterPro" id="IPR001466">
    <property type="entry name" value="Beta-lactam-related"/>
</dbReference>
<evidence type="ECO:0000256" key="2">
    <source>
        <dbReference type="SAM" id="Phobius"/>
    </source>
</evidence>
<dbReference type="RefSeq" id="WP_245778583.1">
    <property type="nucleotide sequence ID" value="NZ_FOZK01000001.1"/>
</dbReference>
<keyword evidence="5" id="KW-1185">Reference proteome</keyword>
<feature type="transmembrane region" description="Helical" evidence="2">
    <location>
        <begin position="618"/>
        <end position="639"/>
    </location>
</feature>
<dbReference type="Pfam" id="PF00144">
    <property type="entry name" value="Beta-lactamase"/>
    <property type="match status" value="1"/>
</dbReference>
<dbReference type="PANTHER" id="PTHR46825:SF9">
    <property type="entry name" value="BETA-LACTAMASE-RELATED DOMAIN-CONTAINING PROTEIN"/>
    <property type="match status" value="1"/>
</dbReference>
<feature type="compositionally biased region" description="Low complexity" evidence="1">
    <location>
        <begin position="18"/>
        <end position="37"/>
    </location>
</feature>
<sequence>MLGGLAATSLATAAPASGALAGQSQQQGGSGQQGQAADGPLADPDAFEAFLDGVMGAHLDAHDIAGATVSVVDGPESFAKGYGYSDVEARESVDADETMFRIGSVSKLFAWTAVMQGIERGDLALDVDVNEYLEDVEVPDAYDDPITLDHLATHTPGFEERARGTFVPDAESLEPLPAVLSEERPARVRPPGELAAYSNYGAALAGHIAARAGGQSFDDYVDSSIFEPLGMDRSTFAQPVPDDHPDTLSKGYRPAGNTFEAGEFEYVGIPPAGSMSATATDMVSFMRAQLGGGATDAGRILSAESTAAMHERRFTHHDRLNGMCFGFYEQSRNGVRVIAHGGDTDLFHSLLFLIPEEEVGLFVSYNSPGGVPAREELVDAFFEQYYPTDEEAPQNDGDAPTRASELTRTYRATRMPYTTSEKFAGATGTMSVSVDDQGRLVTSPLGGETQRWVQAEPLYFEEAGGEDALAFLEDDGEITHLAFGNLPPLAFERIGVHEQTTVHLLVLGASLLVFLSALFGWPAAAGWRRYRGVGGSGAGSLARYGRWVAGVAAAAFVGFWVVFGGFVVTDPTGLLFGDPLAFQLLLLLPLLGAIATIGTVGLAVVAWRDGYWGRWSRLHYSLVALAAVGMTLVLGYWNLLWYEM</sequence>
<keyword evidence="2" id="KW-0812">Transmembrane</keyword>
<evidence type="ECO:0000259" key="3">
    <source>
        <dbReference type="Pfam" id="PF00144"/>
    </source>
</evidence>
<dbReference type="PANTHER" id="PTHR46825">
    <property type="entry name" value="D-ALANYL-D-ALANINE-CARBOXYPEPTIDASE/ENDOPEPTIDASE AMPH"/>
    <property type="match status" value="1"/>
</dbReference>
<keyword evidence="2" id="KW-1133">Transmembrane helix</keyword>
<dbReference type="STRING" id="767519.SAMN05216559_0356"/>
<organism evidence="4 5">
    <name type="scientific">Halomicrobium zhouii</name>
    <dbReference type="NCBI Taxonomy" id="767519"/>
    <lineage>
        <taxon>Archaea</taxon>
        <taxon>Methanobacteriati</taxon>
        <taxon>Methanobacteriota</taxon>
        <taxon>Stenosarchaea group</taxon>
        <taxon>Halobacteria</taxon>
        <taxon>Halobacteriales</taxon>
        <taxon>Haloarculaceae</taxon>
        <taxon>Halomicrobium</taxon>
    </lineage>
</organism>
<gene>
    <name evidence="4" type="ORF">SAMN05216559_0356</name>
</gene>
<keyword evidence="2" id="KW-0472">Membrane</keyword>
<accession>A0A1I6K8U2</accession>
<feature type="transmembrane region" description="Helical" evidence="2">
    <location>
        <begin position="547"/>
        <end position="568"/>
    </location>
</feature>
<evidence type="ECO:0000313" key="5">
    <source>
        <dbReference type="Proteomes" id="UP000199062"/>
    </source>
</evidence>
<evidence type="ECO:0000313" key="4">
    <source>
        <dbReference type="EMBL" id="SFR87448.1"/>
    </source>
</evidence>
<dbReference type="SUPFAM" id="SSF56601">
    <property type="entry name" value="beta-lactamase/transpeptidase-like"/>
    <property type="match status" value="1"/>
</dbReference>
<protein>
    <submittedName>
        <fullName evidence="4">CubicO group peptidase, beta-lactamase class C family</fullName>
    </submittedName>
</protein>
<name>A0A1I6K8U2_9EURY</name>
<feature type="region of interest" description="Disordered" evidence="1">
    <location>
        <begin position="18"/>
        <end position="42"/>
    </location>
</feature>
<feature type="transmembrane region" description="Helical" evidence="2">
    <location>
        <begin position="502"/>
        <end position="527"/>
    </location>
</feature>